<evidence type="ECO:0000313" key="4">
    <source>
        <dbReference type="EMBL" id="WPC21234.1"/>
    </source>
</evidence>
<dbReference type="InterPro" id="IPR009057">
    <property type="entry name" value="Homeodomain-like_sf"/>
</dbReference>
<dbReference type="Pfam" id="PF17924">
    <property type="entry name" value="TetR_C_19"/>
    <property type="match status" value="1"/>
</dbReference>
<protein>
    <submittedName>
        <fullName evidence="4">TetR family transcriptional regulator</fullName>
    </submittedName>
</protein>
<accession>A0ABZ0Q2Q8</accession>
<dbReference type="SUPFAM" id="SSF46689">
    <property type="entry name" value="Homeodomain-like"/>
    <property type="match status" value="1"/>
</dbReference>
<feature type="DNA-binding region" description="H-T-H motif" evidence="2">
    <location>
        <begin position="34"/>
        <end position="53"/>
    </location>
</feature>
<evidence type="ECO:0000256" key="2">
    <source>
        <dbReference type="PROSITE-ProRule" id="PRU00335"/>
    </source>
</evidence>
<dbReference type="InterPro" id="IPR001647">
    <property type="entry name" value="HTH_TetR"/>
</dbReference>
<dbReference type="RefSeq" id="WP_057772305.1">
    <property type="nucleotide sequence ID" value="NZ_BBIM01000034.1"/>
</dbReference>
<gene>
    <name evidence="4" type="ORF">N6G96_08095</name>
</gene>
<reference evidence="5" key="1">
    <citation type="submission" date="2024-06" db="EMBL/GenBank/DDBJ databases">
        <authorList>
            <person name="Chang H.C."/>
            <person name="Mun S.Y."/>
        </authorList>
    </citation>
    <scope>NUCLEOTIDE SEQUENCE [LARGE SCALE GENOMIC DNA]</scope>
    <source>
        <strain evidence="5">KT1</strain>
    </source>
</reference>
<organism evidence="4 5">
    <name type="scientific">Pediococcus inopinatus</name>
    <dbReference type="NCBI Taxonomy" id="114090"/>
    <lineage>
        <taxon>Bacteria</taxon>
        <taxon>Bacillati</taxon>
        <taxon>Bacillota</taxon>
        <taxon>Bacilli</taxon>
        <taxon>Lactobacillales</taxon>
        <taxon>Lactobacillaceae</taxon>
        <taxon>Pediococcus</taxon>
    </lineage>
</organism>
<dbReference type="PANTHER" id="PTHR43479:SF11">
    <property type="entry name" value="ACREF_ENVCD OPERON REPRESSOR-RELATED"/>
    <property type="match status" value="1"/>
</dbReference>
<dbReference type="PANTHER" id="PTHR43479">
    <property type="entry name" value="ACREF/ENVCD OPERON REPRESSOR-RELATED"/>
    <property type="match status" value="1"/>
</dbReference>
<evidence type="ECO:0000259" key="3">
    <source>
        <dbReference type="PROSITE" id="PS50977"/>
    </source>
</evidence>
<dbReference type="InterPro" id="IPR050624">
    <property type="entry name" value="HTH-type_Tx_Regulator"/>
</dbReference>
<proteinExistence type="predicted"/>
<name>A0ABZ0Q2Q8_9LACO</name>
<dbReference type="PROSITE" id="PS50977">
    <property type="entry name" value="HTH_TETR_2"/>
    <property type="match status" value="1"/>
</dbReference>
<sequence>MPKATYFNLNKEKKARLMQAAQHEFSRASLEEVSVSAIVEDAQIPRGSFYQYFENKEDLYFYFLGNLMTDMEQHFFDMLEKTHGDIFKSMKYFFDFAVGEITEGPNADIFKNVGSNDFQRDHHSKHFGKDHHKHPFFQSMQAVEDKISKMVDRSKLRINNDAELKALQRLIFTVFVHAIGHYFRSQKEESPETIADAKAEFATTLDWIANGALKSKKELG</sequence>
<keyword evidence="1 2" id="KW-0238">DNA-binding</keyword>
<feature type="domain" description="HTH tetR-type" evidence="3">
    <location>
        <begin position="11"/>
        <end position="71"/>
    </location>
</feature>
<dbReference type="Proteomes" id="UP001302696">
    <property type="component" value="Chromosome"/>
</dbReference>
<keyword evidence="5" id="KW-1185">Reference proteome</keyword>
<dbReference type="EMBL" id="CP104778">
    <property type="protein sequence ID" value="WPC21234.1"/>
    <property type="molecule type" value="Genomic_DNA"/>
</dbReference>
<evidence type="ECO:0000313" key="5">
    <source>
        <dbReference type="Proteomes" id="UP001302696"/>
    </source>
</evidence>
<dbReference type="Gene3D" id="1.10.357.10">
    <property type="entry name" value="Tetracycline Repressor, domain 2"/>
    <property type="match status" value="1"/>
</dbReference>
<dbReference type="Pfam" id="PF00440">
    <property type="entry name" value="TetR_N"/>
    <property type="match status" value="1"/>
</dbReference>
<evidence type="ECO:0000256" key="1">
    <source>
        <dbReference type="ARBA" id="ARBA00023125"/>
    </source>
</evidence>